<dbReference type="AlphaFoldDB" id="A0A1A8ZB11"/>
<dbReference type="Proteomes" id="UP000078555">
    <property type="component" value="Unassembled WGS sequence"/>
</dbReference>
<evidence type="ECO:0000313" key="2">
    <source>
        <dbReference type="EMBL" id="SBT41484.1"/>
    </source>
</evidence>
<reference evidence="3 4" key="1">
    <citation type="submission" date="2016-05" db="EMBL/GenBank/DDBJ databases">
        <authorList>
            <person name="Naeem Raeece"/>
        </authorList>
    </citation>
    <scope>NUCLEOTIDE SEQUENCE [LARGE SCALE GENOMIC DNA]</scope>
</reference>
<evidence type="ECO:0000313" key="4">
    <source>
        <dbReference type="Proteomes" id="UP000078555"/>
    </source>
</evidence>
<protein>
    <submittedName>
        <fullName evidence="1">Uncharacterized protein</fullName>
    </submittedName>
</protein>
<proteinExistence type="predicted"/>
<dbReference type="Proteomes" id="UP000078550">
    <property type="component" value="Unassembled WGS sequence"/>
</dbReference>
<sequence length="85" mass="9409">MRTSELTVRVIRGLTWALGWAPPQAALNNFHHSPVLNKVRNQLHSMCSCDNVIMRGCTHGATKQSFKGKSKEGINYATLLPSLMS</sequence>
<reference evidence="1" key="2">
    <citation type="submission" date="2016-05" db="EMBL/GenBank/DDBJ databases">
        <authorList>
            <person name="Lavstsen T."/>
            <person name="Jespersen J.S."/>
        </authorList>
    </citation>
    <scope>NUCLEOTIDE SEQUENCE [LARGE SCALE GENOMIC DNA]</scope>
</reference>
<name>A0A1A8ZB11_PLAOA</name>
<dbReference type="EMBL" id="FLRE01000158">
    <property type="protein sequence ID" value="SBT41484.1"/>
    <property type="molecule type" value="Genomic_DNA"/>
</dbReference>
<keyword evidence="4" id="KW-1185">Reference proteome</keyword>
<dbReference type="EMBL" id="FLRD01000118">
    <property type="protein sequence ID" value="SBT41154.1"/>
    <property type="molecule type" value="Genomic_DNA"/>
</dbReference>
<evidence type="ECO:0000313" key="1">
    <source>
        <dbReference type="EMBL" id="SBT41154.1"/>
    </source>
</evidence>
<accession>A0A1A8ZB11</accession>
<gene>
    <name evidence="1" type="ORF">POVWA1_043460</name>
    <name evidence="2" type="ORF">POVWA2_041930</name>
</gene>
<organism evidence="1 4">
    <name type="scientific">Plasmodium ovale wallikeri</name>
    <dbReference type="NCBI Taxonomy" id="864142"/>
    <lineage>
        <taxon>Eukaryota</taxon>
        <taxon>Sar</taxon>
        <taxon>Alveolata</taxon>
        <taxon>Apicomplexa</taxon>
        <taxon>Aconoidasida</taxon>
        <taxon>Haemosporida</taxon>
        <taxon>Plasmodiidae</taxon>
        <taxon>Plasmodium</taxon>
        <taxon>Plasmodium (Plasmodium)</taxon>
    </lineage>
</organism>
<evidence type="ECO:0000313" key="3">
    <source>
        <dbReference type="Proteomes" id="UP000078550"/>
    </source>
</evidence>